<dbReference type="Proteomes" id="UP001309876">
    <property type="component" value="Unassembled WGS sequence"/>
</dbReference>
<dbReference type="AlphaFoldDB" id="A0AAN7SV86"/>
<comment type="caution">
    <text evidence="7">The sequence shown here is derived from an EMBL/GenBank/DDBJ whole genome shotgun (WGS) entry which is preliminary data.</text>
</comment>
<evidence type="ECO:0000256" key="4">
    <source>
        <dbReference type="ARBA" id="ARBA00023242"/>
    </source>
</evidence>
<organism evidence="7 8">
    <name type="scientific">Lithohypha guttulata</name>
    <dbReference type="NCBI Taxonomy" id="1690604"/>
    <lineage>
        <taxon>Eukaryota</taxon>
        <taxon>Fungi</taxon>
        <taxon>Dikarya</taxon>
        <taxon>Ascomycota</taxon>
        <taxon>Pezizomycotina</taxon>
        <taxon>Eurotiomycetes</taxon>
        <taxon>Chaetothyriomycetidae</taxon>
        <taxon>Chaetothyriales</taxon>
        <taxon>Trichomeriaceae</taxon>
        <taxon>Lithohypha</taxon>
    </lineage>
</organism>
<reference evidence="7 8" key="1">
    <citation type="submission" date="2023-08" db="EMBL/GenBank/DDBJ databases">
        <title>Black Yeasts Isolated from many extreme environments.</title>
        <authorList>
            <person name="Coleine C."/>
            <person name="Stajich J.E."/>
            <person name="Selbmann L."/>
        </authorList>
    </citation>
    <scope>NUCLEOTIDE SEQUENCE [LARGE SCALE GENOMIC DNA]</scope>
    <source>
        <strain evidence="7 8">CCFEE 5910</strain>
    </source>
</reference>
<evidence type="ECO:0000313" key="7">
    <source>
        <dbReference type="EMBL" id="KAK5081607.1"/>
    </source>
</evidence>
<keyword evidence="3" id="KW-0804">Transcription</keyword>
<evidence type="ECO:0000313" key="8">
    <source>
        <dbReference type="Proteomes" id="UP001309876"/>
    </source>
</evidence>
<gene>
    <name evidence="7" type="ORF">LTR05_007738</name>
</gene>
<keyword evidence="4" id="KW-0539">Nucleus</keyword>
<evidence type="ECO:0000256" key="1">
    <source>
        <dbReference type="ARBA" id="ARBA00023015"/>
    </source>
</evidence>
<dbReference type="InterPro" id="IPR036864">
    <property type="entry name" value="Zn2-C6_fun-type_DNA-bd_sf"/>
</dbReference>
<sequence length="203" mass="22580">MSLSSTAVPVNTLPELVEVLPPKSERPRKKAAAACTICKHKRRRCTGGHDDRNCDQCRKDGLHCKFEGHDKRTNKYKELIMGKAVVHEALLSHISLAWRYGDQLRITQTMNTVSNNNLLDARKLEILDQIASKVNDPRQSLARSVSGASSSDSTISNPGYESGPSARSCLPTSTNYAQGLERIPINLLLCNQDEQDDHMRRPT</sequence>
<dbReference type="GO" id="GO:0008270">
    <property type="term" value="F:zinc ion binding"/>
    <property type="evidence" value="ECO:0007669"/>
    <property type="project" value="InterPro"/>
</dbReference>
<feature type="region of interest" description="Disordered" evidence="5">
    <location>
        <begin position="141"/>
        <end position="169"/>
    </location>
</feature>
<dbReference type="PROSITE" id="PS00463">
    <property type="entry name" value="ZN2_CY6_FUNGAL_1"/>
    <property type="match status" value="1"/>
</dbReference>
<name>A0AAN7SV86_9EURO</name>
<protein>
    <recommendedName>
        <fullName evidence="6">Zn(2)-C6 fungal-type domain-containing protein</fullName>
    </recommendedName>
</protein>
<dbReference type="GO" id="GO:0003677">
    <property type="term" value="F:DNA binding"/>
    <property type="evidence" value="ECO:0007669"/>
    <property type="project" value="UniProtKB-KW"/>
</dbReference>
<dbReference type="PROSITE" id="PS50048">
    <property type="entry name" value="ZN2_CY6_FUNGAL_2"/>
    <property type="match status" value="1"/>
</dbReference>
<dbReference type="GO" id="GO:0000981">
    <property type="term" value="F:DNA-binding transcription factor activity, RNA polymerase II-specific"/>
    <property type="evidence" value="ECO:0007669"/>
    <property type="project" value="InterPro"/>
</dbReference>
<dbReference type="SMART" id="SM00066">
    <property type="entry name" value="GAL4"/>
    <property type="match status" value="1"/>
</dbReference>
<proteinExistence type="predicted"/>
<evidence type="ECO:0000256" key="5">
    <source>
        <dbReference type="SAM" id="MobiDB-lite"/>
    </source>
</evidence>
<evidence type="ECO:0000259" key="6">
    <source>
        <dbReference type="PROSITE" id="PS50048"/>
    </source>
</evidence>
<dbReference type="SUPFAM" id="SSF57701">
    <property type="entry name" value="Zn2/Cys6 DNA-binding domain"/>
    <property type="match status" value="1"/>
</dbReference>
<dbReference type="Gene3D" id="4.10.240.10">
    <property type="entry name" value="Zn(2)-C6 fungal-type DNA-binding domain"/>
    <property type="match status" value="1"/>
</dbReference>
<evidence type="ECO:0000256" key="3">
    <source>
        <dbReference type="ARBA" id="ARBA00023163"/>
    </source>
</evidence>
<keyword evidence="8" id="KW-1185">Reference proteome</keyword>
<dbReference type="InterPro" id="IPR001138">
    <property type="entry name" value="Zn2Cys6_DnaBD"/>
</dbReference>
<dbReference type="CDD" id="cd00067">
    <property type="entry name" value="GAL4"/>
    <property type="match status" value="1"/>
</dbReference>
<keyword evidence="2" id="KW-0238">DNA-binding</keyword>
<evidence type="ECO:0000256" key="2">
    <source>
        <dbReference type="ARBA" id="ARBA00023125"/>
    </source>
</evidence>
<feature type="domain" description="Zn(2)-C6 fungal-type" evidence="6">
    <location>
        <begin position="34"/>
        <end position="66"/>
    </location>
</feature>
<dbReference type="EMBL" id="JAVRRJ010000009">
    <property type="protein sequence ID" value="KAK5081607.1"/>
    <property type="molecule type" value="Genomic_DNA"/>
</dbReference>
<keyword evidence="1" id="KW-0805">Transcription regulation</keyword>
<accession>A0AAN7SV86</accession>
<feature type="compositionally biased region" description="Low complexity" evidence="5">
    <location>
        <begin position="141"/>
        <end position="156"/>
    </location>
</feature>